<dbReference type="GeneID" id="59237757"/>
<feature type="region of interest" description="Disordered" evidence="1">
    <location>
        <begin position="297"/>
        <end position="336"/>
    </location>
</feature>
<evidence type="ECO:0000256" key="1">
    <source>
        <dbReference type="SAM" id="MobiDB-lite"/>
    </source>
</evidence>
<keyword evidence="3" id="KW-1185">Reference proteome</keyword>
<accession>A0A7H9B7P3</accession>
<dbReference type="OrthoDB" id="4034976at2759"/>
<evidence type="ECO:0000313" key="2">
    <source>
        <dbReference type="EMBL" id="QLG73999.1"/>
    </source>
</evidence>
<reference evidence="2 3" key="1">
    <citation type="submission" date="2020-07" db="EMBL/GenBank/DDBJ databases">
        <title>The yeast mating-type switching endonuclease HO is a domesticated member of an unorthodox homing genetic element family.</title>
        <authorList>
            <person name="Coughlan A.Y."/>
            <person name="Lombardi L."/>
            <person name="Braun-Galleani S."/>
            <person name="Martos A.R."/>
            <person name="Galeote V."/>
            <person name="Bigey F."/>
            <person name="Dequin S."/>
            <person name="Byrne K.P."/>
            <person name="Wolfe K.H."/>
        </authorList>
    </citation>
    <scope>NUCLEOTIDE SEQUENCE [LARGE SCALE GENOMIC DNA]</scope>
    <source>
        <strain evidence="2 3">NRRL Y-6702</strain>
    </source>
</reference>
<dbReference type="Proteomes" id="UP000509704">
    <property type="component" value="Chromosome 6"/>
</dbReference>
<organism evidence="2 3">
    <name type="scientific">Zygotorulaspora mrakii</name>
    <name type="common">Zygosaccharomyces mrakii</name>
    <dbReference type="NCBI Taxonomy" id="42260"/>
    <lineage>
        <taxon>Eukaryota</taxon>
        <taxon>Fungi</taxon>
        <taxon>Dikarya</taxon>
        <taxon>Ascomycota</taxon>
        <taxon>Saccharomycotina</taxon>
        <taxon>Saccharomycetes</taxon>
        <taxon>Saccharomycetales</taxon>
        <taxon>Saccharomycetaceae</taxon>
        <taxon>Zygotorulaspora</taxon>
    </lineage>
</organism>
<dbReference type="GO" id="GO:0003729">
    <property type="term" value="F:mRNA binding"/>
    <property type="evidence" value="ECO:0007669"/>
    <property type="project" value="InterPro"/>
</dbReference>
<evidence type="ECO:0000313" key="3">
    <source>
        <dbReference type="Proteomes" id="UP000509704"/>
    </source>
</evidence>
<dbReference type="InterPro" id="IPR043954">
    <property type="entry name" value="Snu56_snRNP"/>
</dbReference>
<sequence length="465" mass="52285">MAVKRKAVSSAYDGTANSKRQRRQQHEFFESQDIWKNLNKISTNLTNSSREKKNSQLFIPVYTATGVENAKVCVEALQEFIETSKIEVYFGLGGNRSIGFVRLRNFNILDCCLVLSVILAARNKNHIISDTKNMFTIPQSTALAASFYLPSNFTYLDAKWVPPSGLRISEVVCTDTYNFKEFHVSLSKNRSLSIFIEGIASFLTNLKFGKCKGAKDQDFRSYLSKIFNSIKSSIYQTCLPKDVMFDSADLVAVNRPKIEKSKENLLKYAKDIINSNKYDGMIKPASEPVNDRNIHVSQSSRHDSNANGAPSNRYRAASRSTGTNLHIPQDGHPAESANTIVPSNYMTQEQIKQHCQATVSASMDALKSKSPYQIFTMYVKCPRQKYTDIVYQSLNDLRTQSNCNIVVLNLNNLNESKSWFDTLDTSKYTAFTKAPHPSTVRVISIGGVGEHMMKALELISRIMEA</sequence>
<dbReference type="AlphaFoldDB" id="A0A7H9B7P3"/>
<dbReference type="Pfam" id="PF19097">
    <property type="entry name" value="Snu56_snRNP"/>
    <property type="match status" value="1"/>
</dbReference>
<dbReference type="RefSeq" id="XP_037145724.1">
    <property type="nucleotide sequence ID" value="XM_037289829.1"/>
</dbReference>
<name>A0A7H9B7P3_ZYGMR</name>
<dbReference type="KEGG" id="zmk:HG535_0F05110"/>
<protein>
    <submittedName>
        <fullName evidence="2">Uncharacterized protein</fullName>
    </submittedName>
</protein>
<gene>
    <name evidence="2" type="ORF">HG535_0F05110</name>
</gene>
<dbReference type="EMBL" id="CP058609">
    <property type="protein sequence ID" value="QLG73999.1"/>
    <property type="molecule type" value="Genomic_DNA"/>
</dbReference>
<dbReference type="GO" id="GO:0000398">
    <property type="term" value="P:mRNA splicing, via spliceosome"/>
    <property type="evidence" value="ECO:0007669"/>
    <property type="project" value="InterPro"/>
</dbReference>
<feature type="region of interest" description="Disordered" evidence="1">
    <location>
        <begin position="1"/>
        <end position="23"/>
    </location>
</feature>
<proteinExistence type="predicted"/>